<dbReference type="AlphaFoldDB" id="A0A5B0NLW1"/>
<dbReference type="EMBL" id="VDEP01000056">
    <property type="protein sequence ID" value="KAA1134486.1"/>
    <property type="molecule type" value="Genomic_DNA"/>
</dbReference>
<dbReference type="PANTHER" id="PTHR33339">
    <property type="entry name" value="LYSM DOMAIN-CONTAINING PROTEIN"/>
    <property type="match status" value="1"/>
</dbReference>
<dbReference type="EMBL" id="VDEP01000035">
    <property type="protein sequence ID" value="KAA1136209.1"/>
    <property type="molecule type" value="Genomic_DNA"/>
</dbReference>
<name>A0A5B0NLW1_PUCGR</name>
<dbReference type="PANTHER" id="PTHR33339:SF1">
    <property type="entry name" value="LYSM DOMAIN-CONTAINING PROTEIN"/>
    <property type="match status" value="1"/>
</dbReference>
<feature type="signal peptide" evidence="2">
    <location>
        <begin position="1"/>
        <end position="22"/>
    </location>
</feature>
<comment type="caution">
    <text evidence="3">The sequence shown here is derived from an EMBL/GenBank/DDBJ whole genome shotgun (WGS) entry which is preliminary data.</text>
</comment>
<sequence>MSLLDLPLAIVALLSLVSYLECQPHLTPPSTSDSGTIPSNITTPSTVDSSITPDFRDPCAQLPLTPDLWQSLDLDNYLKSFPDGERLSLELFAEKAGATNFECGIGKMCDANQVRIQLTELDETAIKILIWPFAITDMLPSPWSRLVYPCCCSKLEFT</sequence>
<evidence type="ECO:0000313" key="6">
    <source>
        <dbReference type="Proteomes" id="UP000325313"/>
    </source>
</evidence>
<evidence type="ECO:0000256" key="2">
    <source>
        <dbReference type="SAM" id="SignalP"/>
    </source>
</evidence>
<evidence type="ECO:0000313" key="3">
    <source>
        <dbReference type="EMBL" id="KAA1090251.1"/>
    </source>
</evidence>
<evidence type="ECO:0000313" key="5">
    <source>
        <dbReference type="EMBL" id="KAA1136209.1"/>
    </source>
</evidence>
<dbReference type="EMBL" id="VDEP01000402">
    <property type="protein sequence ID" value="KAA1090251.1"/>
    <property type="molecule type" value="Genomic_DNA"/>
</dbReference>
<proteinExistence type="predicted"/>
<gene>
    <name evidence="5" type="ORF">PGTUg99_000315</name>
    <name evidence="3" type="ORF">PGTUg99_001087</name>
    <name evidence="4" type="ORF">PGTUg99_004005</name>
</gene>
<feature type="chain" id="PRO_5036366286" evidence="2">
    <location>
        <begin position="23"/>
        <end position="158"/>
    </location>
</feature>
<organism evidence="3 6">
    <name type="scientific">Puccinia graminis f. sp. tritici</name>
    <dbReference type="NCBI Taxonomy" id="56615"/>
    <lineage>
        <taxon>Eukaryota</taxon>
        <taxon>Fungi</taxon>
        <taxon>Dikarya</taxon>
        <taxon>Basidiomycota</taxon>
        <taxon>Pucciniomycotina</taxon>
        <taxon>Pucciniomycetes</taxon>
        <taxon>Pucciniales</taxon>
        <taxon>Pucciniaceae</taxon>
        <taxon>Puccinia</taxon>
    </lineage>
</organism>
<feature type="region of interest" description="Disordered" evidence="1">
    <location>
        <begin position="27"/>
        <end position="48"/>
    </location>
</feature>
<evidence type="ECO:0000256" key="1">
    <source>
        <dbReference type="SAM" id="MobiDB-lite"/>
    </source>
</evidence>
<feature type="compositionally biased region" description="Polar residues" evidence="1">
    <location>
        <begin position="28"/>
        <end position="48"/>
    </location>
</feature>
<protein>
    <submittedName>
        <fullName evidence="3">Uncharacterized protein</fullName>
    </submittedName>
</protein>
<accession>A0A5B0NLW1</accession>
<keyword evidence="2" id="KW-0732">Signal</keyword>
<reference evidence="3 6" key="1">
    <citation type="submission" date="2019-05" db="EMBL/GenBank/DDBJ databases">
        <title>Emergence of the Ug99 lineage of the wheat stem rust pathogen through somatic hybridization.</title>
        <authorList>
            <person name="Li F."/>
            <person name="Upadhyaya N.M."/>
            <person name="Sperschneider J."/>
            <person name="Matny O."/>
            <person name="Nguyen-Phuc H."/>
            <person name="Mago R."/>
            <person name="Raley C."/>
            <person name="Miller M.E."/>
            <person name="Silverstein K.A.T."/>
            <person name="Henningsen E."/>
            <person name="Hirsch C.D."/>
            <person name="Visser B."/>
            <person name="Pretorius Z.A."/>
            <person name="Steffenson B.J."/>
            <person name="Schwessinger B."/>
            <person name="Dodds P.N."/>
            <person name="Figueroa M."/>
        </authorList>
    </citation>
    <scope>NUCLEOTIDE SEQUENCE [LARGE SCALE GENOMIC DNA]</scope>
    <source>
        <strain evidence="3 6">Ug99</strain>
    </source>
</reference>
<evidence type="ECO:0000313" key="4">
    <source>
        <dbReference type="EMBL" id="KAA1134486.1"/>
    </source>
</evidence>
<dbReference type="Proteomes" id="UP000325313">
    <property type="component" value="Unassembled WGS sequence"/>
</dbReference>